<name>A0A9W9Y9S5_9CNID</name>
<feature type="compositionally biased region" description="Basic and acidic residues" evidence="1">
    <location>
        <begin position="138"/>
        <end position="173"/>
    </location>
</feature>
<keyword evidence="4" id="KW-1185">Reference proteome</keyword>
<reference evidence="3" key="1">
    <citation type="submission" date="2023-01" db="EMBL/GenBank/DDBJ databases">
        <title>Genome assembly of the deep-sea coral Lophelia pertusa.</title>
        <authorList>
            <person name="Herrera S."/>
            <person name="Cordes E."/>
        </authorList>
    </citation>
    <scope>NUCLEOTIDE SEQUENCE</scope>
    <source>
        <strain evidence="3">USNM1676648</strain>
        <tissue evidence="3">Polyp</tissue>
    </source>
</reference>
<feature type="compositionally biased region" description="Basic and acidic residues" evidence="1">
    <location>
        <begin position="188"/>
        <end position="199"/>
    </location>
</feature>
<feature type="transmembrane region" description="Helical" evidence="2">
    <location>
        <begin position="34"/>
        <end position="57"/>
    </location>
</feature>
<dbReference type="Proteomes" id="UP001163046">
    <property type="component" value="Unassembled WGS sequence"/>
</dbReference>
<comment type="caution">
    <text evidence="3">The sequence shown here is derived from an EMBL/GenBank/DDBJ whole genome shotgun (WGS) entry which is preliminary data.</text>
</comment>
<dbReference type="EMBL" id="MU827801">
    <property type="protein sequence ID" value="KAJ7327409.1"/>
    <property type="molecule type" value="Genomic_DNA"/>
</dbReference>
<organism evidence="3 4">
    <name type="scientific">Desmophyllum pertusum</name>
    <dbReference type="NCBI Taxonomy" id="174260"/>
    <lineage>
        <taxon>Eukaryota</taxon>
        <taxon>Metazoa</taxon>
        <taxon>Cnidaria</taxon>
        <taxon>Anthozoa</taxon>
        <taxon>Hexacorallia</taxon>
        <taxon>Scleractinia</taxon>
        <taxon>Caryophylliina</taxon>
        <taxon>Caryophylliidae</taxon>
        <taxon>Desmophyllum</taxon>
    </lineage>
</organism>
<accession>A0A9W9Y9S5</accession>
<proteinExistence type="predicted"/>
<feature type="region of interest" description="Disordered" evidence="1">
    <location>
        <begin position="69"/>
        <end position="199"/>
    </location>
</feature>
<keyword evidence="2" id="KW-1133">Transmembrane helix</keyword>
<feature type="compositionally biased region" description="Basic and acidic residues" evidence="1">
    <location>
        <begin position="89"/>
        <end position="129"/>
    </location>
</feature>
<evidence type="ECO:0000313" key="3">
    <source>
        <dbReference type="EMBL" id="KAJ7327409.1"/>
    </source>
</evidence>
<evidence type="ECO:0000256" key="2">
    <source>
        <dbReference type="SAM" id="Phobius"/>
    </source>
</evidence>
<protein>
    <submittedName>
        <fullName evidence="3">Uncharacterized protein</fullName>
    </submittedName>
</protein>
<keyword evidence="2" id="KW-0472">Membrane</keyword>
<gene>
    <name evidence="3" type="ORF">OS493_027100</name>
</gene>
<dbReference type="AlphaFoldDB" id="A0A9W9Y9S5"/>
<sequence>MCLDPFAGVKRLFGMQLMQQHKSLVTCKTLVPNLFLALFCFPFTLCCVWYDCGLLCFASFHCAMQNQGQAEEDDKDQEKDDERFDTDEEGKSPEKQPDKAKTEIKEEGSIDTEVKQEGGSKTEVKHEGGSDNDDDDAESKIQETKEASEIKPLEGKTVVKVEAESSSERDSCKVEGAVSVSSSNAIDNNKENETKGDAK</sequence>
<keyword evidence="2" id="KW-0812">Transmembrane</keyword>
<evidence type="ECO:0000313" key="4">
    <source>
        <dbReference type="Proteomes" id="UP001163046"/>
    </source>
</evidence>
<evidence type="ECO:0000256" key="1">
    <source>
        <dbReference type="SAM" id="MobiDB-lite"/>
    </source>
</evidence>